<evidence type="ECO:0000313" key="3">
    <source>
        <dbReference type="EMBL" id="TMW63958.1"/>
    </source>
</evidence>
<keyword evidence="2" id="KW-0812">Transmembrane</keyword>
<feature type="compositionally biased region" description="Polar residues" evidence="1">
    <location>
        <begin position="87"/>
        <end position="101"/>
    </location>
</feature>
<accession>A0A8K1FMT4</accession>
<feature type="transmembrane region" description="Helical" evidence="2">
    <location>
        <begin position="159"/>
        <end position="179"/>
    </location>
</feature>
<feature type="compositionally biased region" description="Polar residues" evidence="1">
    <location>
        <begin position="1"/>
        <end position="12"/>
    </location>
</feature>
<name>A0A8K1FMT4_PYTOL</name>
<sequence>MAGPSTELTTARLQIDGHSLPTQSREPVLFVGAKEPPRQVRVPVPARSVRRQSMSQKKLTELTPLVLKAPKKSSDEEVHPLPWFSSPDLSSRSTPESTKGSSFRGRRRNRRGHAEESSLCNSIMSTVCCGLVSESEPDLELGERRSIDEMEADGFKRCVQFLVGLIIVVATVLIIMIIVEPFQTSIVE</sequence>
<dbReference type="AlphaFoldDB" id="A0A8K1FMT4"/>
<evidence type="ECO:0000256" key="2">
    <source>
        <dbReference type="SAM" id="Phobius"/>
    </source>
</evidence>
<organism evidence="3 4">
    <name type="scientific">Pythium oligandrum</name>
    <name type="common">Mycoparasitic fungus</name>
    <dbReference type="NCBI Taxonomy" id="41045"/>
    <lineage>
        <taxon>Eukaryota</taxon>
        <taxon>Sar</taxon>
        <taxon>Stramenopiles</taxon>
        <taxon>Oomycota</taxon>
        <taxon>Peronosporomycetes</taxon>
        <taxon>Pythiales</taxon>
        <taxon>Pythiaceae</taxon>
        <taxon>Pythium</taxon>
    </lineage>
</organism>
<dbReference type="Proteomes" id="UP000794436">
    <property type="component" value="Unassembled WGS sequence"/>
</dbReference>
<dbReference type="EMBL" id="SPLM01000042">
    <property type="protein sequence ID" value="TMW63958.1"/>
    <property type="molecule type" value="Genomic_DNA"/>
</dbReference>
<feature type="region of interest" description="Disordered" evidence="1">
    <location>
        <begin position="39"/>
        <end position="116"/>
    </location>
</feature>
<reference evidence="3" key="1">
    <citation type="submission" date="2019-03" db="EMBL/GenBank/DDBJ databases">
        <title>Long read genome sequence of the mycoparasitic Pythium oligandrum ATCC 38472 isolated from sugarbeet rhizosphere.</title>
        <authorList>
            <person name="Gaulin E."/>
        </authorList>
    </citation>
    <scope>NUCLEOTIDE SEQUENCE</scope>
    <source>
        <strain evidence="3">ATCC 38472_TT</strain>
    </source>
</reference>
<evidence type="ECO:0000256" key="1">
    <source>
        <dbReference type="SAM" id="MobiDB-lite"/>
    </source>
</evidence>
<dbReference type="OrthoDB" id="78534at2759"/>
<proteinExistence type="predicted"/>
<gene>
    <name evidence="3" type="ORF">Poli38472_014663</name>
</gene>
<keyword evidence="4" id="KW-1185">Reference proteome</keyword>
<protein>
    <submittedName>
        <fullName evidence="3">Uncharacterized protein</fullName>
    </submittedName>
</protein>
<keyword evidence="2" id="KW-0472">Membrane</keyword>
<feature type="compositionally biased region" description="Low complexity" evidence="1">
    <location>
        <begin position="39"/>
        <end position="53"/>
    </location>
</feature>
<feature type="region of interest" description="Disordered" evidence="1">
    <location>
        <begin position="1"/>
        <end position="21"/>
    </location>
</feature>
<comment type="caution">
    <text evidence="3">The sequence shown here is derived from an EMBL/GenBank/DDBJ whole genome shotgun (WGS) entry which is preliminary data.</text>
</comment>
<evidence type="ECO:0000313" key="4">
    <source>
        <dbReference type="Proteomes" id="UP000794436"/>
    </source>
</evidence>
<keyword evidence="2" id="KW-1133">Transmembrane helix</keyword>